<comment type="caution">
    <text evidence="2">The sequence shown here is derived from an EMBL/GenBank/DDBJ whole genome shotgun (WGS) entry which is preliminary data.</text>
</comment>
<protein>
    <recommendedName>
        <fullName evidence="1">N-acetyltransferase domain-containing protein</fullName>
    </recommendedName>
</protein>
<dbReference type="Gene3D" id="3.40.630.30">
    <property type="match status" value="1"/>
</dbReference>
<dbReference type="PROSITE" id="PS51186">
    <property type="entry name" value="GNAT"/>
    <property type="match status" value="1"/>
</dbReference>
<dbReference type="AlphaFoldDB" id="A0A9P6RU81"/>
<gene>
    <name evidence="2" type="ORF">BGZ99_010150</name>
</gene>
<dbReference type="SUPFAM" id="SSF55729">
    <property type="entry name" value="Acyl-CoA N-acyltransferases (Nat)"/>
    <property type="match status" value="1"/>
</dbReference>
<sequence>MSSAYGSITRPVSGQSLGTILPRHATLIKRVNGEVPAATNSAPIAAVLFRITSNESIDDASRAFTLGASTHSTLVEAMHQVFNNEVEKGDTYPQEFVLDETQFHNYFFSGDAFVLLKGNYSNAAEVEKKPSKQEWEDDLLAYFYVKPNFPGRCSHICNGGFIVNPIHRGLGIGSILGKAFLKLVPVIGYKASMFNLVFVSNTASIRLWRSLGFKEIGRIPKAGRLRGQGADSLDEGYVDAIQFYWDFETMAVPAEYDA</sequence>
<proteinExistence type="predicted"/>
<keyword evidence="3" id="KW-1185">Reference proteome</keyword>
<organism evidence="2 3">
    <name type="scientific">Dissophora globulifera</name>
    <dbReference type="NCBI Taxonomy" id="979702"/>
    <lineage>
        <taxon>Eukaryota</taxon>
        <taxon>Fungi</taxon>
        <taxon>Fungi incertae sedis</taxon>
        <taxon>Mucoromycota</taxon>
        <taxon>Mortierellomycotina</taxon>
        <taxon>Mortierellomycetes</taxon>
        <taxon>Mortierellales</taxon>
        <taxon>Mortierellaceae</taxon>
        <taxon>Dissophora</taxon>
    </lineage>
</organism>
<accession>A0A9P6RU81</accession>
<dbReference type="EMBL" id="JAAAIP010000092">
    <property type="protein sequence ID" value="KAG0326095.1"/>
    <property type="molecule type" value="Genomic_DNA"/>
</dbReference>
<reference evidence="2" key="1">
    <citation type="journal article" date="2020" name="Fungal Divers.">
        <title>Resolving the Mortierellaceae phylogeny through synthesis of multi-gene phylogenetics and phylogenomics.</title>
        <authorList>
            <person name="Vandepol N."/>
            <person name="Liber J."/>
            <person name="Desiro A."/>
            <person name="Na H."/>
            <person name="Kennedy M."/>
            <person name="Barry K."/>
            <person name="Grigoriev I.V."/>
            <person name="Miller A.N."/>
            <person name="O'Donnell K."/>
            <person name="Stajich J.E."/>
            <person name="Bonito G."/>
        </authorList>
    </citation>
    <scope>NUCLEOTIDE SEQUENCE</scope>
    <source>
        <strain evidence="2">REB-010B</strain>
    </source>
</reference>
<evidence type="ECO:0000313" key="2">
    <source>
        <dbReference type="EMBL" id="KAG0326095.1"/>
    </source>
</evidence>
<name>A0A9P6RU81_9FUNG</name>
<dbReference type="Pfam" id="PF00583">
    <property type="entry name" value="Acetyltransf_1"/>
    <property type="match status" value="1"/>
</dbReference>
<dbReference type="OrthoDB" id="10264707at2759"/>
<dbReference type="InterPro" id="IPR052742">
    <property type="entry name" value="Mito_N-acetyltransferase"/>
</dbReference>
<evidence type="ECO:0000259" key="1">
    <source>
        <dbReference type="PROSITE" id="PS51186"/>
    </source>
</evidence>
<dbReference type="InterPro" id="IPR000182">
    <property type="entry name" value="GNAT_dom"/>
</dbReference>
<dbReference type="PANTHER" id="PTHR43138:SF1">
    <property type="entry name" value="N-ACETYLTRANSFERASE ACA1"/>
    <property type="match status" value="1"/>
</dbReference>
<dbReference type="PANTHER" id="PTHR43138">
    <property type="entry name" value="ACETYLTRANSFERASE, GNAT FAMILY"/>
    <property type="match status" value="1"/>
</dbReference>
<dbReference type="Proteomes" id="UP000738325">
    <property type="component" value="Unassembled WGS sequence"/>
</dbReference>
<dbReference type="InterPro" id="IPR016181">
    <property type="entry name" value="Acyl_CoA_acyltransferase"/>
</dbReference>
<dbReference type="GO" id="GO:0005634">
    <property type="term" value="C:nucleus"/>
    <property type="evidence" value="ECO:0007669"/>
    <property type="project" value="TreeGrafter"/>
</dbReference>
<dbReference type="GO" id="GO:0016747">
    <property type="term" value="F:acyltransferase activity, transferring groups other than amino-acyl groups"/>
    <property type="evidence" value="ECO:0007669"/>
    <property type="project" value="InterPro"/>
</dbReference>
<evidence type="ECO:0000313" key="3">
    <source>
        <dbReference type="Proteomes" id="UP000738325"/>
    </source>
</evidence>
<feature type="domain" description="N-acetyltransferase" evidence="1">
    <location>
        <begin position="69"/>
        <end position="244"/>
    </location>
</feature>